<dbReference type="SUPFAM" id="SSF53756">
    <property type="entry name" value="UDP-Glycosyltransferase/glycogen phosphorylase"/>
    <property type="match status" value="1"/>
</dbReference>
<accession>A0A4R7F5U5</accession>
<dbReference type="RefSeq" id="WP_133711624.1">
    <property type="nucleotide sequence ID" value="NZ_SOAG01000003.1"/>
</dbReference>
<comment type="caution">
    <text evidence="3">The sequence shown here is derived from an EMBL/GenBank/DDBJ whole genome shotgun (WGS) entry which is preliminary data.</text>
</comment>
<dbReference type="OrthoDB" id="9790710at2"/>
<organism evidence="3 4">
    <name type="scientific">Myroides indicus</name>
    <dbReference type="NCBI Taxonomy" id="1323422"/>
    <lineage>
        <taxon>Bacteria</taxon>
        <taxon>Pseudomonadati</taxon>
        <taxon>Bacteroidota</taxon>
        <taxon>Flavobacteriia</taxon>
        <taxon>Flavobacteriales</taxon>
        <taxon>Flavobacteriaceae</taxon>
        <taxon>Myroides</taxon>
    </lineage>
</organism>
<name>A0A4R7F5U5_9FLAO</name>
<dbReference type="PANTHER" id="PTHR12526:SF638">
    <property type="entry name" value="SPORE COAT PROTEIN SA"/>
    <property type="match status" value="1"/>
</dbReference>
<dbReference type="CDD" id="cd03808">
    <property type="entry name" value="GT4_CapM-like"/>
    <property type="match status" value="1"/>
</dbReference>
<dbReference type="Gene3D" id="3.40.50.2000">
    <property type="entry name" value="Glycogen Phosphorylase B"/>
    <property type="match status" value="2"/>
</dbReference>
<evidence type="ECO:0000259" key="1">
    <source>
        <dbReference type="Pfam" id="PF00534"/>
    </source>
</evidence>
<feature type="domain" description="Glycosyltransferase subfamily 4-like N-terminal" evidence="2">
    <location>
        <begin position="21"/>
        <end position="156"/>
    </location>
</feature>
<feature type="domain" description="Glycosyl transferase family 1" evidence="1">
    <location>
        <begin position="196"/>
        <end position="351"/>
    </location>
</feature>
<dbReference type="Pfam" id="PF13477">
    <property type="entry name" value="Glyco_trans_4_2"/>
    <property type="match status" value="1"/>
</dbReference>
<evidence type="ECO:0000313" key="4">
    <source>
        <dbReference type="Proteomes" id="UP000295215"/>
    </source>
</evidence>
<dbReference type="Pfam" id="PF00534">
    <property type="entry name" value="Glycos_transf_1"/>
    <property type="match status" value="1"/>
</dbReference>
<dbReference type="AlphaFoldDB" id="A0A4R7F5U5"/>
<dbReference type="Proteomes" id="UP000295215">
    <property type="component" value="Unassembled WGS sequence"/>
</dbReference>
<dbReference type="PANTHER" id="PTHR12526">
    <property type="entry name" value="GLYCOSYLTRANSFERASE"/>
    <property type="match status" value="1"/>
</dbReference>
<sequence>MIEKKIIVISSLSSSLVNFRFDLLKELVKHGYEVVALGPEKDADTIKTLTSIGVRFRVFSLERNGFNPIKDINTIRELRKIYKEEKPDFILPYTVKPVVYSNIAKIGSNIKSLNWITGLGFYGLESKTFRDKISKSIMTFLYKLSFKKNDIVVFQNNDDLMYFKDKGILKYRNTITPGSGINIEKYSYSLPQTEIIKFIFVGRLIKAKGIDVFIKAAEILKDKYNNIEFTVVGAVDEGNPEAIQKEEYELLREKGFVNFTGHVNNVIDYVRESSVFVLPSIYREGVPRSILEAMALGRAIITTDNVGCRETVIKDYNGILIEKNNVSNLIEAMEFFCKNQDLIIEYGKNSRLLAESKFDVKIVNNIILESLKDL</sequence>
<evidence type="ECO:0000313" key="3">
    <source>
        <dbReference type="EMBL" id="TDS65014.1"/>
    </source>
</evidence>
<keyword evidence="4" id="KW-1185">Reference proteome</keyword>
<proteinExistence type="predicted"/>
<gene>
    <name evidence="3" type="ORF">C8P70_10334</name>
</gene>
<dbReference type="InterPro" id="IPR028098">
    <property type="entry name" value="Glyco_trans_4-like_N"/>
</dbReference>
<dbReference type="GO" id="GO:0016757">
    <property type="term" value="F:glycosyltransferase activity"/>
    <property type="evidence" value="ECO:0007669"/>
    <property type="project" value="InterPro"/>
</dbReference>
<dbReference type="EMBL" id="SOAG01000003">
    <property type="protein sequence ID" value="TDS65014.1"/>
    <property type="molecule type" value="Genomic_DNA"/>
</dbReference>
<dbReference type="InterPro" id="IPR001296">
    <property type="entry name" value="Glyco_trans_1"/>
</dbReference>
<evidence type="ECO:0000259" key="2">
    <source>
        <dbReference type="Pfam" id="PF13477"/>
    </source>
</evidence>
<keyword evidence="3" id="KW-0808">Transferase</keyword>
<reference evidence="3 4" key="1">
    <citation type="submission" date="2019-03" db="EMBL/GenBank/DDBJ databases">
        <title>Genomic Encyclopedia of Archaeal and Bacterial Type Strains, Phase II (KMG-II): from individual species to whole genera.</title>
        <authorList>
            <person name="Goeker M."/>
        </authorList>
    </citation>
    <scope>NUCLEOTIDE SEQUENCE [LARGE SCALE GENOMIC DNA]</scope>
    <source>
        <strain evidence="3 4">DSM 28213</strain>
    </source>
</reference>
<protein>
    <submittedName>
        <fullName evidence="3">Glycosyltransferase involved in cell wall biosynthesis</fullName>
    </submittedName>
</protein>